<comment type="caution">
    <text evidence="1">The sequence shown here is derived from an EMBL/GenBank/DDBJ whole genome shotgun (WGS) entry which is preliminary data.</text>
</comment>
<protein>
    <recommendedName>
        <fullName evidence="3">DUF1279 domain-containing protein</fullName>
    </recommendedName>
</protein>
<evidence type="ECO:0000313" key="1">
    <source>
        <dbReference type="EMBL" id="DAZ98111.1"/>
    </source>
</evidence>
<reference evidence="1" key="2">
    <citation type="journal article" date="2023" name="Microbiol Resour">
        <title>Decontamination and Annotation of the Draft Genome Sequence of the Oomycete Lagenidium giganteum ARSEF 373.</title>
        <authorList>
            <person name="Morgan W.R."/>
            <person name="Tartar A."/>
        </authorList>
    </citation>
    <scope>NUCLEOTIDE SEQUENCE</scope>
    <source>
        <strain evidence="1">ARSEF 373</strain>
    </source>
</reference>
<accession>A0AAV2YWS0</accession>
<proteinExistence type="predicted"/>
<evidence type="ECO:0008006" key="3">
    <source>
        <dbReference type="Google" id="ProtNLM"/>
    </source>
</evidence>
<dbReference type="AlphaFoldDB" id="A0AAV2YWS0"/>
<gene>
    <name evidence="1" type="ORF">N0F65_003097</name>
</gene>
<dbReference type="EMBL" id="DAKRPA010000115">
    <property type="protein sequence ID" value="DAZ98111.1"/>
    <property type="molecule type" value="Genomic_DNA"/>
</dbReference>
<sequence length="224" mass="24341">MVLGNGVKRAFGAHAWKVACCTSALNARMISQVAFRSRGSFGATAALPRSTRQWTFQPDARVGSRYFATVPIAAKAEEEEDAPAVKMTYAEQEAEIAALRKEIAELKKAGEQPEAGKFMGMIKQYGPALLIWWEVLYVGGGVCIYTGLETGWFGGADALQLIKSLGLDHFFDLDDFDPKNGNVALAFLLNELMEPVRAPIAFGTVAIVKRVFTRATTKSVRASS</sequence>
<keyword evidence="2" id="KW-1185">Reference proteome</keyword>
<name>A0AAV2YWS0_9STRA</name>
<dbReference type="Proteomes" id="UP001146120">
    <property type="component" value="Unassembled WGS sequence"/>
</dbReference>
<evidence type="ECO:0000313" key="2">
    <source>
        <dbReference type="Proteomes" id="UP001146120"/>
    </source>
</evidence>
<organism evidence="1 2">
    <name type="scientific">Lagenidium giganteum</name>
    <dbReference type="NCBI Taxonomy" id="4803"/>
    <lineage>
        <taxon>Eukaryota</taxon>
        <taxon>Sar</taxon>
        <taxon>Stramenopiles</taxon>
        <taxon>Oomycota</taxon>
        <taxon>Peronosporomycetes</taxon>
        <taxon>Pythiales</taxon>
        <taxon>Pythiaceae</taxon>
    </lineage>
</organism>
<reference evidence="1" key="1">
    <citation type="submission" date="2022-11" db="EMBL/GenBank/DDBJ databases">
        <authorList>
            <person name="Morgan W.R."/>
            <person name="Tartar A."/>
        </authorList>
    </citation>
    <scope>NUCLEOTIDE SEQUENCE</scope>
    <source>
        <strain evidence="1">ARSEF 373</strain>
    </source>
</reference>